<organism evidence="2 3">
    <name type="scientific">Penstemon smallii</name>
    <dbReference type="NCBI Taxonomy" id="265156"/>
    <lineage>
        <taxon>Eukaryota</taxon>
        <taxon>Viridiplantae</taxon>
        <taxon>Streptophyta</taxon>
        <taxon>Embryophyta</taxon>
        <taxon>Tracheophyta</taxon>
        <taxon>Spermatophyta</taxon>
        <taxon>Magnoliopsida</taxon>
        <taxon>eudicotyledons</taxon>
        <taxon>Gunneridae</taxon>
        <taxon>Pentapetalae</taxon>
        <taxon>asterids</taxon>
        <taxon>lamiids</taxon>
        <taxon>Lamiales</taxon>
        <taxon>Plantaginaceae</taxon>
        <taxon>Cheloneae</taxon>
        <taxon>Penstemon</taxon>
    </lineage>
</organism>
<dbReference type="EMBL" id="JBJXBP010000004">
    <property type="protein sequence ID" value="KAL3835762.1"/>
    <property type="molecule type" value="Genomic_DNA"/>
</dbReference>
<reference evidence="2 3" key="1">
    <citation type="submission" date="2024-12" db="EMBL/GenBank/DDBJ databases">
        <title>The unique morphological basis and parallel evolutionary history of personate flowers in Penstemon.</title>
        <authorList>
            <person name="Depatie T.H."/>
            <person name="Wessinger C.A."/>
        </authorList>
    </citation>
    <scope>NUCLEOTIDE SEQUENCE [LARGE SCALE GENOMIC DNA]</scope>
    <source>
        <strain evidence="2">WTNN_2</strain>
        <tissue evidence="2">Leaf</tissue>
    </source>
</reference>
<feature type="transmembrane region" description="Helical" evidence="1">
    <location>
        <begin position="400"/>
        <end position="423"/>
    </location>
</feature>
<keyword evidence="3" id="KW-1185">Reference proteome</keyword>
<gene>
    <name evidence="2" type="ORF">ACJIZ3_010498</name>
</gene>
<dbReference type="InterPro" id="IPR004158">
    <property type="entry name" value="DUF247_pln"/>
</dbReference>
<keyword evidence="1" id="KW-1133">Transmembrane helix</keyword>
<keyword evidence="1" id="KW-0472">Membrane</keyword>
<comment type="caution">
    <text evidence="2">The sequence shown here is derived from an EMBL/GenBank/DDBJ whole genome shotgun (WGS) entry which is preliminary data.</text>
</comment>
<keyword evidence="1" id="KW-0812">Transmembrane</keyword>
<proteinExistence type="predicted"/>
<dbReference type="PANTHER" id="PTHR31170">
    <property type="entry name" value="BNAC04G53230D PROTEIN"/>
    <property type="match status" value="1"/>
</dbReference>
<dbReference type="Proteomes" id="UP001634393">
    <property type="component" value="Unassembled WGS sequence"/>
</dbReference>
<evidence type="ECO:0000313" key="2">
    <source>
        <dbReference type="EMBL" id="KAL3835762.1"/>
    </source>
</evidence>
<protein>
    <submittedName>
        <fullName evidence="2">Uncharacterized protein</fullName>
    </submittedName>
</protein>
<evidence type="ECO:0000313" key="3">
    <source>
        <dbReference type="Proteomes" id="UP001634393"/>
    </source>
</evidence>
<sequence>MEIIGGSDQQQQQWIIKINNEVNNNNDSDSCAAHWSKRSIYILPPCVTDLNKKAYKPHIVSFGPYHHGDVNLRAMEDHKRRALLHFLKRSRNIPLQSYVDALTPLVQDLKDAYDQLDHIKWNQDKFLELMIMDGCFILEVMRISVTKNVHDDYAYAINDPIFSNHGKLHIVPYLKRDMLMLENQLPITVLEILNTHLQDNKLTKLILDFFSQESSVKNLQPFSDCMHILDVYRKSLLLEEPHHQGKKNKTKSLKDISFSGGILKLPFIAVDDALESLYLNLIAFERFHVGAGNEIIDNARDVNLLHSCGIIQNALGSDKAVANLFNSLSKDITFDQESNLANVHNLVTAYCHEPWHQWRANLMHTYFTNPWAILSFSAAIFLFTLTIVQTVYLILSLTLWVSVSVCVCVPVFSGSVVFCFHVLPLRKMFANQI</sequence>
<accession>A0ABD3THG4</accession>
<feature type="transmembrane region" description="Helical" evidence="1">
    <location>
        <begin position="371"/>
        <end position="394"/>
    </location>
</feature>
<dbReference type="AlphaFoldDB" id="A0ABD3THG4"/>
<name>A0ABD3THG4_9LAMI</name>
<dbReference type="Pfam" id="PF03140">
    <property type="entry name" value="DUF247"/>
    <property type="match status" value="2"/>
</dbReference>
<dbReference type="PANTHER" id="PTHR31170:SF18">
    <property type="entry name" value="(WILD MALAYSIAN BANANA) HYPOTHETICAL PROTEIN"/>
    <property type="match status" value="1"/>
</dbReference>
<evidence type="ECO:0000256" key="1">
    <source>
        <dbReference type="SAM" id="Phobius"/>
    </source>
</evidence>